<reference evidence="1" key="1">
    <citation type="submission" date="2021-02" db="EMBL/GenBank/DDBJ databases">
        <authorList>
            <person name="Nowell W R."/>
        </authorList>
    </citation>
    <scope>NUCLEOTIDE SEQUENCE</scope>
</reference>
<sequence>MINPVFTNTAGMDKSLLVKYIQLPQSEGKIMVTYVWIASHNLRKNALRTVQYVELGIPSCNRGPKKSTHLGKRLVPLLITYMPYLQTLRLWRPDDFSWTTIRPDFLKSAYFHSIAETRWIQSLRTPQSINEHVAIFQEDLSELFDQLKQIVFLDIYGKIPREKVEPYRLMIQSCFPDSQFDIQMSRFRLWI</sequence>
<proteinExistence type="predicted"/>
<protein>
    <submittedName>
        <fullName evidence="1">Uncharacterized protein</fullName>
    </submittedName>
</protein>
<evidence type="ECO:0000313" key="2">
    <source>
        <dbReference type="Proteomes" id="UP000663887"/>
    </source>
</evidence>
<evidence type="ECO:0000313" key="1">
    <source>
        <dbReference type="EMBL" id="CAF1965739.1"/>
    </source>
</evidence>
<gene>
    <name evidence="1" type="ORF">XDN619_LOCUS1613</name>
</gene>
<accession>A0A816LQ16</accession>
<dbReference type="EMBL" id="CAJNRG010000076">
    <property type="protein sequence ID" value="CAF1965739.1"/>
    <property type="molecule type" value="Genomic_DNA"/>
</dbReference>
<comment type="caution">
    <text evidence="1">The sequence shown here is derived from an EMBL/GenBank/DDBJ whole genome shotgun (WGS) entry which is preliminary data.</text>
</comment>
<dbReference type="AlphaFoldDB" id="A0A816LQ16"/>
<name>A0A816LQ16_9BILA</name>
<dbReference type="Proteomes" id="UP000663887">
    <property type="component" value="Unassembled WGS sequence"/>
</dbReference>
<organism evidence="1 2">
    <name type="scientific">Rotaria magnacalcarata</name>
    <dbReference type="NCBI Taxonomy" id="392030"/>
    <lineage>
        <taxon>Eukaryota</taxon>
        <taxon>Metazoa</taxon>
        <taxon>Spiralia</taxon>
        <taxon>Gnathifera</taxon>
        <taxon>Rotifera</taxon>
        <taxon>Eurotatoria</taxon>
        <taxon>Bdelloidea</taxon>
        <taxon>Philodinida</taxon>
        <taxon>Philodinidae</taxon>
        <taxon>Rotaria</taxon>
    </lineage>
</organism>